<proteinExistence type="predicted"/>
<feature type="non-terminal residue" evidence="2">
    <location>
        <position position="70"/>
    </location>
</feature>
<gene>
    <name evidence="2" type="ORF">GMARGA_LOCUS15061</name>
</gene>
<feature type="compositionally biased region" description="Polar residues" evidence="1">
    <location>
        <begin position="12"/>
        <end position="33"/>
    </location>
</feature>
<comment type="caution">
    <text evidence="2">The sequence shown here is derived from an EMBL/GenBank/DDBJ whole genome shotgun (WGS) entry which is preliminary data.</text>
</comment>
<accession>A0ABN7V774</accession>
<name>A0ABN7V774_GIGMA</name>
<evidence type="ECO:0000313" key="2">
    <source>
        <dbReference type="EMBL" id="CAG8737901.1"/>
    </source>
</evidence>
<sequence>MNKAETPHHQLRNQVNNAARENVGHQNPTWPNVTSNRREYLMVELLEGVEGYVNEGEHIRNLRKRKKDES</sequence>
<dbReference type="EMBL" id="CAJVQB010010230">
    <property type="protein sequence ID" value="CAG8737901.1"/>
    <property type="molecule type" value="Genomic_DNA"/>
</dbReference>
<organism evidence="2 3">
    <name type="scientific">Gigaspora margarita</name>
    <dbReference type="NCBI Taxonomy" id="4874"/>
    <lineage>
        <taxon>Eukaryota</taxon>
        <taxon>Fungi</taxon>
        <taxon>Fungi incertae sedis</taxon>
        <taxon>Mucoromycota</taxon>
        <taxon>Glomeromycotina</taxon>
        <taxon>Glomeromycetes</taxon>
        <taxon>Diversisporales</taxon>
        <taxon>Gigasporaceae</taxon>
        <taxon>Gigaspora</taxon>
    </lineage>
</organism>
<feature type="region of interest" description="Disordered" evidence="1">
    <location>
        <begin position="1"/>
        <end position="33"/>
    </location>
</feature>
<reference evidence="2 3" key="1">
    <citation type="submission" date="2021-06" db="EMBL/GenBank/DDBJ databases">
        <authorList>
            <person name="Kallberg Y."/>
            <person name="Tangrot J."/>
            <person name="Rosling A."/>
        </authorList>
    </citation>
    <scope>NUCLEOTIDE SEQUENCE [LARGE SCALE GENOMIC DNA]</scope>
    <source>
        <strain evidence="2 3">120-4 pot B 10/14</strain>
    </source>
</reference>
<evidence type="ECO:0000313" key="3">
    <source>
        <dbReference type="Proteomes" id="UP000789901"/>
    </source>
</evidence>
<protein>
    <submittedName>
        <fullName evidence="2">29715_t:CDS:1</fullName>
    </submittedName>
</protein>
<keyword evidence="3" id="KW-1185">Reference proteome</keyword>
<dbReference type="Proteomes" id="UP000789901">
    <property type="component" value="Unassembled WGS sequence"/>
</dbReference>
<evidence type="ECO:0000256" key="1">
    <source>
        <dbReference type="SAM" id="MobiDB-lite"/>
    </source>
</evidence>